<dbReference type="PANTHER" id="PTHR33121">
    <property type="entry name" value="CYCLIC DI-GMP PHOSPHODIESTERASE PDEF"/>
    <property type="match status" value="1"/>
</dbReference>
<dbReference type="Proteomes" id="UP000238288">
    <property type="component" value="Chromosome PCAR9a"/>
</dbReference>
<dbReference type="PANTHER" id="PTHR33121:SF79">
    <property type="entry name" value="CYCLIC DI-GMP PHOSPHODIESTERASE PDED-RELATED"/>
    <property type="match status" value="1"/>
</dbReference>
<keyword evidence="6" id="KW-1185">Reference proteome</keyword>
<dbReference type="InterPro" id="IPR000160">
    <property type="entry name" value="GGDEF_dom"/>
</dbReference>
<sequence length="653" mass="74420">MASFSLSNYFKKRKITLRQELWIALLIVIFVGFVSSVLISTNSAKSYFSTQLYLKNVDNASSLALMISQLDKDPVELELLVSATFDTGHYKRIELQDPNGEVIIKRTFTDELEASAPNWFKAIYGLNVQPGVGQVNNGWQQFGTLFIESHSQYAEQALWESALKLFFSFLIVAFFACIVSAYFLSRILKPLDDVVYQANAFGEKRFIKSKVPRTFEFARLVQSMNQLSTRFSRIIKEDSKRLEELRFKSQHDELTGLANREYFGATLEAHLQKSKDHAHGALFLFRIVNLDQISEQISRVEMVNFLRRFSDMLIGFLELNQEHFSENYIARISHSDFTVLFSDIDDIEQLSERVKVMHQAFIEEYKSVKLAIPHSCTYILKEDSRFDVLKRVDELLKSGNTKQVAVRAKEVDSKQKSELFDDATSWQSAIESALDNQTLEINSLPVMSFTGQLMQNQLGLSLELGGQLYRASYYYQWANRLKLLARLDWGLIKQLVSEYNVEPPNELISVELSSQTLLDDTALASILTYLSAFPELASKICFDIRESIAVSEIEIFKDFCEQVRCMGAKVALKRVGPEFTKIKKIQEFGLEMIKIDSVYGHNISYSQDNQTFLRGVCTLAHSIGIKVVAQGVTSQDDLDTLINLGFDGVIKES</sequence>
<dbReference type="InterPro" id="IPR050706">
    <property type="entry name" value="Cyclic-di-GMP_PDE-like"/>
</dbReference>
<dbReference type="PROSITE" id="PS50883">
    <property type="entry name" value="EAL"/>
    <property type="match status" value="1"/>
</dbReference>
<dbReference type="EMBL" id="AQGW01000023">
    <property type="protein sequence ID" value="MBE0383646.1"/>
    <property type="molecule type" value="Genomic_DNA"/>
</dbReference>
<dbReference type="Gene3D" id="3.20.20.450">
    <property type="entry name" value="EAL domain"/>
    <property type="match status" value="1"/>
</dbReference>
<reference evidence="4 5" key="2">
    <citation type="submission" date="2017-11" db="EMBL/GenBank/DDBJ databases">
        <authorList>
            <person name="Han C.G."/>
        </authorList>
    </citation>
    <scope>NUCLEOTIDE SEQUENCE [LARGE SCALE GENOMIC DNA]</scope>
    <source>
        <strain evidence="5">ATCC 43555</strain>
        <strain evidence="4">ATCC43555</strain>
    </source>
</reference>
<keyword evidence="1" id="KW-1133">Transmembrane helix</keyword>
<dbReference type="GeneID" id="93664382"/>
<dbReference type="InterPro" id="IPR001633">
    <property type="entry name" value="EAL_dom"/>
</dbReference>
<evidence type="ECO:0000313" key="6">
    <source>
        <dbReference type="Proteomes" id="UP000615003"/>
    </source>
</evidence>
<dbReference type="GO" id="GO:0071111">
    <property type="term" value="F:cyclic-guanylate-specific phosphodiesterase activity"/>
    <property type="evidence" value="ECO:0007669"/>
    <property type="project" value="InterPro"/>
</dbReference>
<dbReference type="Gene3D" id="6.20.270.20">
    <property type="entry name" value="LapD/MoxY periplasmic domain"/>
    <property type="match status" value="1"/>
</dbReference>
<organism evidence="4 5">
    <name type="scientific">Pseudoalteromonas carrageenovora IAM 12662</name>
    <dbReference type="NCBI Taxonomy" id="1314868"/>
    <lineage>
        <taxon>Bacteria</taxon>
        <taxon>Pseudomonadati</taxon>
        <taxon>Pseudomonadota</taxon>
        <taxon>Gammaproteobacteria</taxon>
        <taxon>Alteromonadales</taxon>
        <taxon>Pseudoalteromonadaceae</taxon>
        <taxon>Pseudoalteromonas</taxon>
    </lineage>
</organism>
<dbReference type="RefSeq" id="WP_104643132.1">
    <property type="nucleotide sequence ID" value="NZ_AQGW01000023.1"/>
</dbReference>
<evidence type="ECO:0000256" key="1">
    <source>
        <dbReference type="SAM" id="Phobius"/>
    </source>
</evidence>
<accession>A0A2K4XBK3</accession>
<dbReference type="Pfam" id="PF16448">
    <property type="entry name" value="LapD_MoxY_N"/>
    <property type="match status" value="1"/>
</dbReference>
<dbReference type="Gene3D" id="3.30.70.270">
    <property type="match status" value="1"/>
</dbReference>
<dbReference type="EMBL" id="LT965928">
    <property type="protein sequence ID" value="SOU41698.1"/>
    <property type="molecule type" value="Genomic_DNA"/>
</dbReference>
<dbReference type="InterPro" id="IPR032244">
    <property type="entry name" value="LapD_MoxY_N"/>
</dbReference>
<dbReference type="InterPro" id="IPR042461">
    <property type="entry name" value="LapD_MoxY_peri_C"/>
</dbReference>
<feature type="transmembrane region" description="Helical" evidence="1">
    <location>
        <begin position="165"/>
        <end position="184"/>
    </location>
</feature>
<dbReference type="SMART" id="SM00267">
    <property type="entry name" value="GGDEF"/>
    <property type="match status" value="1"/>
</dbReference>
<dbReference type="InterPro" id="IPR043128">
    <property type="entry name" value="Rev_trsase/Diguanyl_cyclase"/>
</dbReference>
<feature type="transmembrane region" description="Helical" evidence="1">
    <location>
        <begin position="21"/>
        <end position="39"/>
    </location>
</feature>
<dbReference type="Pfam" id="PF00563">
    <property type="entry name" value="EAL"/>
    <property type="match status" value="1"/>
</dbReference>
<dbReference type="InterPro" id="IPR029787">
    <property type="entry name" value="Nucleotide_cyclase"/>
</dbReference>
<dbReference type="Gene3D" id="3.30.110.200">
    <property type="match status" value="1"/>
</dbReference>
<evidence type="ECO:0000313" key="5">
    <source>
        <dbReference type="Proteomes" id="UP000238288"/>
    </source>
</evidence>
<dbReference type="SUPFAM" id="SSF55073">
    <property type="entry name" value="Nucleotide cyclase"/>
    <property type="match status" value="1"/>
</dbReference>
<protein>
    <submittedName>
        <fullName evidence="4">Diguanylate cyclase</fullName>
    </submittedName>
</protein>
<gene>
    <name evidence="4" type="ORF">PCAR9_A30889</name>
    <name evidence="3" type="ORF">PCARR_a1936</name>
</gene>
<dbReference type="SMART" id="SM00052">
    <property type="entry name" value="EAL"/>
    <property type="match status" value="1"/>
</dbReference>
<dbReference type="SUPFAM" id="SSF141868">
    <property type="entry name" value="EAL domain-like"/>
    <property type="match status" value="1"/>
</dbReference>
<keyword evidence="1" id="KW-0472">Membrane</keyword>
<evidence type="ECO:0000259" key="2">
    <source>
        <dbReference type="PROSITE" id="PS50883"/>
    </source>
</evidence>
<dbReference type="CDD" id="cd01948">
    <property type="entry name" value="EAL"/>
    <property type="match status" value="1"/>
</dbReference>
<name>A0A2K4XBK3_PSEVC</name>
<dbReference type="Proteomes" id="UP000615003">
    <property type="component" value="Unassembled WGS sequence"/>
</dbReference>
<feature type="domain" description="EAL" evidence="2">
    <location>
        <begin position="423"/>
        <end position="653"/>
    </location>
</feature>
<proteinExistence type="predicted"/>
<keyword evidence="1" id="KW-0812">Transmembrane</keyword>
<dbReference type="OrthoDB" id="5894408at2"/>
<evidence type="ECO:0000313" key="3">
    <source>
        <dbReference type="EMBL" id="MBE0383646.1"/>
    </source>
</evidence>
<evidence type="ECO:0000313" key="4">
    <source>
        <dbReference type="EMBL" id="SOU41698.1"/>
    </source>
</evidence>
<reference evidence="3 6" key="1">
    <citation type="submission" date="2015-06" db="EMBL/GenBank/DDBJ databases">
        <title>Genome sequence of Pseudoalteromonas carrageenovora.</title>
        <authorList>
            <person name="Xie B.-B."/>
            <person name="Rong J.-C."/>
            <person name="Qin Q.-L."/>
            <person name="Zhang Y.-Z."/>
        </authorList>
    </citation>
    <scope>NUCLEOTIDE SEQUENCE [LARGE SCALE GENOMIC DNA]</scope>
    <source>
        <strain evidence="3 6">IAM 12662</strain>
    </source>
</reference>
<dbReference type="AlphaFoldDB" id="A0A2K4XBK3"/>
<dbReference type="Pfam" id="PF00990">
    <property type="entry name" value="GGDEF"/>
    <property type="match status" value="1"/>
</dbReference>
<dbReference type="InterPro" id="IPR035919">
    <property type="entry name" value="EAL_sf"/>
</dbReference>